<organism evidence="1">
    <name type="scientific">marine metagenome</name>
    <dbReference type="NCBI Taxonomy" id="408172"/>
    <lineage>
        <taxon>unclassified sequences</taxon>
        <taxon>metagenomes</taxon>
        <taxon>ecological metagenomes</taxon>
    </lineage>
</organism>
<protein>
    <submittedName>
        <fullName evidence="1">Uncharacterized protein</fullName>
    </submittedName>
</protein>
<accession>A0A382EBC1</accession>
<proteinExistence type="predicted"/>
<evidence type="ECO:0000313" key="1">
    <source>
        <dbReference type="EMBL" id="SVB47271.1"/>
    </source>
</evidence>
<name>A0A382EBC1_9ZZZZ</name>
<dbReference type="AlphaFoldDB" id="A0A382EBC1"/>
<sequence length="38" mass="4419">MNLPNLFLASSGLIAMRKYYDTRSDRHGTSLYDRDRAI</sequence>
<dbReference type="EMBL" id="UINC01043354">
    <property type="protein sequence ID" value="SVB47271.1"/>
    <property type="molecule type" value="Genomic_DNA"/>
</dbReference>
<gene>
    <name evidence="1" type="ORF">METZ01_LOCUS200125</name>
</gene>
<reference evidence="1" key="1">
    <citation type="submission" date="2018-05" db="EMBL/GenBank/DDBJ databases">
        <authorList>
            <person name="Lanie J.A."/>
            <person name="Ng W.-L."/>
            <person name="Kazmierczak K.M."/>
            <person name="Andrzejewski T.M."/>
            <person name="Davidsen T.M."/>
            <person name="Wayne K.J."/>
            <person name="Tettelin H."/>
            <person name="Glass J.I."/>
            <person name="Rusch D."/>
            <person name="Podicherti R."/>
            <person name="Tsui H.-C.T."/>
            <person name="Winkler M.E."/>
        </authorList>
    </citation>
    <scope>NUCLEOTIDE SEQUENCE</scope>
</reference>